<dbReference type="InterPro" id="IPR007391">
    <property type="entry name" value="Vancomycin_resist_VanW"/>
</dbReference>
<dbReference type="InterPro" id="IPR052913">
    <property type="entry name" value="Glycopeptide_resist_protein"/>
</dbReference>
<accession>A0AAE3JEU0</accession>
<sequence length="533" mass="56353">MKFRYLLTGTLLSGAVLLSGISTYAATVETAGVAAEGITIESTEASSDQAPAAAENNTHIEVDENAKIPDGVYAGSISLGGLTVAQAREAINDYYKNISSSTFTVDANGKKILTTLDELGFTYDAGTIVEEACTIGQCGGLISRYKTLMDLRYDKVVVPVTHSVDTALVTEFVKDKVAVADTPAVDATITRDDNGDFVVTPHTTGLTTNQEATVQTILDAVNNQLAANMEVKATVEVTEPTCTTEMLEAIDTRLGTYSTSYSSSASGRKTNIAVAAGYLDGTVLLPGQSLSVSETIKPREPEYGYAIGGEYLNGETIESYGGGVCQVSTTLYNALLQAELEIDTRYPHSMLVSYVEPSFDAAIATGSKDLVFTNNTGNPVYIASSADGATLTFSIYGKEYRPSNRTIEYESVVVSRTTSTPKEVEDPTQPTGYRDVKGSNHDACTSYLQKNIYIDGKLSETVRFDTDYYQASQQTITIGTGAATTTTAAADTTAAASSTESTAAPTEAPTEAPTTAAPEETLPEGVDPPEDDE</sequence>
<dbReference type="AlphaFoldDB" id="A0AAE3JEU0"/>
<comment type="caution">
    <text evidence="4">The sequence shown here is derived from an EMBL/GenBank/DDBJ whole genome shotgun (WGS) entry which is preliminary data.</text>
</comment>
<evidence type="ECO:0000313" key="5">
    <source>
        <dbReference type="Proteomes" id="UP001198182"/>
    </source>
</evidence>
<dbReference type="Pfam" id="PF04294">
    <property type="entry name" value="VanW"/>
    <property type="match status" value="1"/>
</dbReference>
<organism evidence="4 5">
    <name type="scientific">Hominifimenecus microfluidus</name>
    <dbReference type="NCBI Taxonomy" id="2885348"/>
    <lineage>
        <taxon>Bacteria</taxon>
        <taxon>Bacillati</taxon>
        <taxon>Bacillota</taxon>
        <taxon>Clostridia</taxon>
        <taxon>Lachnospirales</taxon>
        <taxon>Lachnospiraceae</taxon>
        <taxon>Hominifimenecus</taxon>
    </lineage>
</organism>
<reference evidence="4" key="1">
    <citation type="submission" date="2021-10" db="EMBL/GenBank/DDBJ databases">
        <title>Anaerobic single-cell dispensing facilitates the cultivation of human gut bacteria.</title>
        <authorList>
            <person name="Afrizal A."/>
        </authorList>
    </citation>
    <scope>NUCLEOTIDE SEQUENCE</scope>
    <source>
        <strain evidence="4">CLA-AA-H215</strain>
    </source>
</reference>
<feature type="signal peptide" evidence="2">
    <location>
        <begin position="1"/>
        <end position="25"/>
    </location>
</feature>
<evidence type="ECO:0000256" key="1">
    <source>
        <dbReference type="SAM" id="MobiDB-lite"/>
    </source>
</evidence>
<evidence type="ECO:0000259" key="3">
    <source>
        <dbReference type="Pfam" id="PF12229"/>
    </source>
</evidence>
<dbReference type="Proteomes" id="UP001198182">
    <property type="component" value="Unassembled WGS sequence"/>
</dbReference>
<dbReference type="RefSeq" id="WP_308452832.1">
    <property type="nucleotide sequence ID" value="NZ_JAJEQR010000008.1"/>
</dbReference>
<feature type="region of interest" description="Disordered" evidence="1">
    <location>
        <begin position="417"/>
        <end position="437"/>
    </location>
</feature>
<evidence type="ECO:0000256" key="2">
    <source>
        <dbReference type="SAM" id="SignalP"/>
    </source>
</evidence>
<proteinExistence type="predicted"/>
<name>A0AAE3JEU0_9FIRM</name>
<dbReference type="EMBL" id="JAJEQR010000008">
    <property type="protein sequence ID" value="MCC2230122.1"/>
    <property type="molecule type" value="Genomic_DNA"/>
</dbReference>
<protein>
    <submittedName>
        <fullName evidence="4">VanW family protein</fullName>
    </submittedName>
</protein>
<evidence type="ECO:0000313" key="4">
    <source>
        <dbReference type="EMBL" id="MCC2230122.1"/>
    </source>
</evidence>
<feature type="domain" description="YoaR-like putative peptidoglycan binding" evidence="3">
    <location>
        <begin position="115"/>
        <end position="224"/>
    </location>
</feature>
<dbReference type="Pfam" id="PF12229">
    <property type="entry name" value="PG_binding_4"/>
    <property type="match status" value="1"/>
</dbReference>
<feature type="region of interest" description="Disordered" evidence="1">
    <location>
        <begin position="489"/>
        <end position="533"/>
    </location>
</feature>
<feature type="compositionally biased region" description="Low complexity" evidence="1">
    <location>
        <begin position="489"/>
        <end position="520"/>
    </location>
</feature>
<feature type="chain" id="PRO_5042234939" evidence="2">
    <location>
        <begin position="26"/>
        <end position="533"/>
    </location>
</feature>
<gene>
    <name evidence="4" type="ORF">LKD81_03785</name>
</gene>
<dbReference type="InterPro" id="IPR022029">
    <property type="entry name" value="YoaR-like_PG-bd"/>
</dbReference>
<dbReference type="PANTHER" id="PTHR35788">
    <property type="entry name" value="EXPORTED PROTEIN-RELATED"/>
    <property type="match status" value="1"/>
</dbReference>
<keyword evidence="5" id="KW-1185">Reference proteome</keyword>
<dbReference type="PANTHER" id="PTHR35788:SF1">
    <property type="entry name" value="EXPORTED PROTEIN"/>
    <property type="match status" value="1"/>
</dbReference>
<keyword evidence="2" id="KW-0732">Signal</keyword>